<dbReference type="Pfam" id="PF04082">
    <property type="entry name" value="Fungal_trans"/>
    <property type="match status" value="1"/>
</dbReference>
<dbReference type="Pfam" id="PF00172">
    <property type="entry name" value="Zn_clus"/>
    <property type="match status" value="1"/>
</dbReference>
<dbReference type="CDD" id="cd12148">
    <property type="entry name" value="fungal_TF_MHR"/>
    <property type="match status" value="1"/>
</dbReference>
<evidence type="ECO:0000259" key="8">
    <source>
        <dbReference type="PROSITE" id="PS50048"/>
    </source>
</evidence>
<sequence>MSEFFPSGLLVRQRSARACLNCRQRKRKCDGKHPCNTCVGYGYDCNYDATQATSSNKKRQFEGDQAPTQAAKAARISSEPLGVRQNASSAPSGILDSAKSRYVGRYSCVAFPLCVGLELQAAKPPRLHSFAYHLGARKEPDSTVRLQLTQRISWNTIRSQLDFYFTTIHPVFGFLDKILFYERCEKHWHGQSQSPDFEAIVSGVAALASLFSGSLDGDKEMWLALHAKDILEDPFVSRFPSIDQVAAWILRALYLRATTRPHVAWICSCTLMHLVEATGLHQAPQSLILATRKGLEDSTSELSDVVQRTAWVAHCLHVIIAYEYGRSVMNLEIPAQKSLPLSTGVDDFTPQLCSLVDAVPLSTKAPDTSVAIHELSSSLSHLAEISVGHDFLLLVRADLVFSVYRRLRLLKSNLQESLLNEVITMGMSALPAARTLVSQIRPWWNVISTVFQFVCVLLVIDTQASVKHLPEAMDTLEMIVDVLDTHLAKEAITTARNLVRASLEKRRKGIETLERVLGPSSPAPAGNDNRPEEEPELASPYSYPQQSSDFDFLLNMDFFN</sequence>
<dbReference type="AlphaFoldDB" id="A0A9W4NBF2"/>
<comment type="caution">
    <text evidence="9">The sequence shown here is derived from an EMBL/GenBank/DDBJ whole genome shotgun (WGS) entry which is preliminary data.</text>
</comment>
<name>A0A9W4NBF2_9EURO</name>
<evidence type="ECO:0000256" key="4">
    <source>
        <dbReference type="ARBA" id="ARBA00023125"/>
    </source>
</evidence>
<dbReference type="InterPro" id="IPR036864">
    <property type="entry name" value="Zn2-C6_fun-type_DNA-bd_sf"/>
</dbReference>
<dbReference type="CDD" id="cd00067">
    <property type="entry name" value="GAL4"/>
    <property type="match status" value="1"/>
</dbReference>
<keyword evidence="2" id="KW-0862">Zinc</keyword>
<gene>
    <name evidence="9" type="ORF">PSALAMII_LOCUS3185</name>
</gene>
<evidence type="ECO:0000256" key="2">
    <source>
        <dbReference type="ARBA" id="ARBA00022833"/>
    </source>
</evidence>
<dbReference type="PANTHER" id="PTHR31779">
    <property type="entry name" value="2-NITROPROPANE DIOXYGENASE FAMILY, PUTATIVE (AFU_ORTHOLOGUE AFUA_2G17430)-RELATED"/>
    <property type="match status" value="1"/>
</dbReference>
<dbReference type="PROSITE" id="PS00463">
    <property type="entry name" value="ZN2_CY6_FUNGAL_1"/>
    <property type="match status" value="1"/>
</dbReference>
<dbReference type="InterPro" id="IPR001138">
    <property type="entry name" value="Zn2Cys6_DnaBD"/>
</dbReference>
<keyword evidence="1" id="KW-0479">Metal-binding</keyword>
<dbReference type="Proteomes" id="UP001152592">
    <property type="component" value="Unassembled WGS sequence"/>
</dbReference>
<dbReference type="EMBL" id="CAJVPD010000133">
    <property type="protein sequence ID" value="CAG8353823.1"/>
    <property type="molecule type" value="Genomic_DNA"/>
</dbReference>
<dbReference type="SMART" id="SM00066">
    <property type="entry name" value="GAL4"/>
    <property type="match status" value="1"/>
</dbReference>
<proteinExistence type="predicted"/>
<dbReference type="GO" id="GO:0008270">
    <property type="term" value="F:zinc ion binding"/>
    <property type="evidence" value="ECO:0007669"/>
    <property type="project" value="InterPro"/>
</dbReference>
<keyword evidence="5" id="KW-0804">Transcription</keyword>
<reference evidence="9" key="1">
    <citation type="submission" date="2021-07" db="EMBL/GenBank/DDBJ databases">
        <authorList>
            <person name="Branca A.L. A."/>
        </authorList>
    </citation>
    <scope>NUCLEOTIDE SEQUENCE</scope>
</reference>
<accession>A0A9W4NBF2</accession>
<dbReference type="SUPFAM" id="SSF57701">
    <property type="entry name" value="Zn2/Cys6 DNA-binding domain"/>
    <property type="match status" value="1"/>
</dbReference>
<evidence type="ECO:0000313" key="10">
    <source>
        <dbReference type="Proteomes" id="UP001152592"/>
    </source>
</evidence>
<evidence type="ECO:0000256" key="3">
    <source>
        <dbReference type="ARBA" id="ARBA00023015"/>
    </source>
</evidence>
<dbReference type="GO" id="GO:0006351">
    <property type="term" value="P:DNA-templated transcription"/>
    <property type="evidence" value="ECO:0007669"/>
    <property type="project" value="InterPro"/>
</dbReference>
<feature type="region of interest" description="Disordered" evidence="7">
    <location>
        <begin position="514"/>
        <end position="548"/>
    </location>
</feature>
<organism evidence="9 10">
    <name type="scientific">Penicillium salamii</name>
    <dbReference type="NCBI Taxonomy" id="1612424"/>
    <lineage>
        <taxon>Eukaryota</taxon>
        <taxon>Fungi</taxon>
        <taxon>Dikarya</taxon>
        <taxon>Ascomycota</taxon>
        <taxon>Pezizomycotina</taxon>
        <taxon>Eurotiomycetes</taxon>
        <taxon>Eurotiomycetidae</taxon>
        <taxon>Eurotiales</taxon>
        <taxon>Aspergillaceae</taxon>
        <taxon>Penicillium</taxon>
    </lineage>
</organism>
<feature type="domain" description="Zn(2)-C6 fungal-type" evidence="8">
    <location>
        <begin position="18"/>
        <end position="47"/>
    </location>
</feature>
<evidence type="ECO:0000256" key="1">
    <source>
        <dbReference type="ARBA" id="ARBA00022723"/>
    </source>
</evidence>
<dbReference type="GO" id="GO:0003677">
    <property type="term" value="F:DNA binding"/>
    <property type="evidence" value="ECO:0007669"/>
    <property type="project" value="UniProtKB-KW"/>
</dbReference>
<evidence type="ECO:0000313" key="9">
    <source>
        <dbReference type="EMBL" id="CAG8353823.1"/>
    </source>
</evidence>
<dbReference type="GO" id="GO:0000981">
    <property type="term" value="F:DNA-binding transcription factor activity, RNA polymerase II-specific"/>
    <property type="evidence" value="ECO:0007669"/>
    <property type="project" value="InterPro"/>
</dbReference>
<protein>
    <recommendedName>
        <fullName evidence="8">Zn(2)-C6 fungal-type domain-containing protein</fullName>
    </recommendedName>
</protein>
<keyword evidence="6" id="KW-0539">Nucleus</keyword>
<dbReference type="InterPro" id="IPR052478">
    <property type="entry name" value="Metabolite_Synth_Reg"/>
</dbReference>
<dbReference type="PANTHER" id="PTHR31779:SF3">
    <property type="entry name" value="PROTEIN RDR1"/>
    <property type="match status" value="1"/>
</dbReference>
<evidence type="ECO:0000256" key="7">
    <source>
        <dbReference type="SAM" id="MobiDB-lite"/>
    </source>
</evidence>
<dbReference type="GO" id="GO:0009410">
    <property type="term" value="P:response to xenobiotic stimulus"/>
    <property type="evidence" value="ECO:0007669"/>
    <property type="project" value="TreeGrafter"/>
</dbReference>
<dbReference type="PROSITE" id="PS50048">
    <property type="entry name" value="ZN2_CY6_FUNGAL_2"/>
    <property type="match status" value="1"/>
</dbReference>
<evidence type="ECO:0000256" key="6">
    <source>
        <dbReference type="ARBA" id="ARBA00023242"/>
    </source>
</evidence>
<evidence type="ECO:0000256" key="5">
    <source>
        <dbReference type="ARBA" id="ARBA00023163"/>
    </source>
</evidence>
<dbReference type="InterPro" id="IPR007219">
    <property type="entry name" value="XnlR_reg_dom"/>
</dbReference>
<keyword evidence="3" id="KW-0805">Transcription regulation</keyword>
<dbReference type="OrthoDB" id="5304887at2759"/>
<keyword evidence="4" id="KW-0238">DNA-binding</keyword>
<dbReference type="Gene3D" id="4.10.240.10">
    <property type="entry name" value="Zn(2)-C6 fungal-type DNA-binding domain"/>
    <property type="match status" value="1"/>
</dbReference>